<comment type="caution">
    <text evidence="1">The sequence shown here is derived from an EMBL/GenBank/DDBJ whole genome shotgun (WGS) entry which is preliminary data.</text>
</comment>
<sequence length="306" mass="32944">MVMAMSITSSHFSATCTHKTLSSNFRTSTKIQFSWAGSIAFSSTSSVTREMWGSVKSKNGVGTGRRRMHGVIRAEMFGQLTSGLEAAWSKLKGEEVLTTENIVEPMKDIRRALLEADVSLPVVRRFVQAVSEQAVGVGLIRGVTPDQQLVKIVSDELVKLMGGEVSELVFAKSGPTVILLAGLQGVGKTTVCAKLAFYLKKQGKSCMLVAGDVYRPAAIDQLVILGKQVDVPVYTAGTGVKPAEIAKQGLQEAKRKNIDVVIMDTAGRLQIDKTMMDELKEVKQELNPTEVLLVVDAMTGQEAAGV</sequence>
<keyword evidence="2" id="KW-1185">Reference proteome</keyword>
<organism evidence="1 2">
    <name type="scientific">Rhododendron molle</name>
    <name type="common">Chinese azalea</name>
    <name type="synonym">Azalea mollis</name>
    <dbReference type="NCBI Taxonomy" id="49168"/>
    <lineage>
        <taxon>Eukaryota</taxon>
        <taxon>Viridiplantae</taxon>
        <taxon>Streptophyta</taxon>
        <taxon>Embryophyta</taxon>
        <taxon>Tracheophyta</taxon>
        <taxon>Spermatophyta</taxon>
        <taxon>Magnoliopsida</taxon>
        <taxon>eudicotyledons</taxon>
        <taxon>Gunneridae</taxon>
        <taxon>Pentapetalae</taxon>
        <taxon>asterids</taxon>
        <taxon>Ericales</taxon>
        <taxon>Ericaceae</taxon>
        <taxon>Ericoideae</taxon>
        <taxon>Rhodoreae</taxon>
        <taxon>Rhododendron</taxon>
    </lineage>
</organism>
<name>A0ACC0NN08_RHOML</name>
<protein>
    <submittedName>
        <fullName evidence="1">Uncharacterized protein</fullName>
    </submittedName>
</protein>
<dbReference type="EMBL" id="CM046392">
    <property type="protein sequence ID" value="KAI8554269.1"/>
    <property type="molecule type" value="Genomic_DNA"/>
</dbReference>
<dbReference type="Proteomes" id="UP001062846">
    <property type="component" value="Chromosome 5"/>
</dbReference>
<gene>
    <name evidence="1" type="ORF">RHMOL_Rhmol05G0084900</name>
</gene>
<proteinExistence type="predicted"/>
<evidence type="ECO:0000313" key="2">
    <source>
        <dbReference type="Proteomes" id="UP001062846"/>
    </source>
</evidence>
<accession>A0ACC0NN08</accession>
<evidence type="ECO:0000313" key="1">
    <source>
        <dbReference type="EMBL" id="KAI8554269.1"/>
    </source>
</evidence>
<reference evidence="1" key="1">
    <citation type="submission" date="2022-02" db="EMBL/GenBank/DDBJ databases">
        <title>Plant Genome Project.</title>
        <authorList>
            <person name="Zhang R.-G."/>
        </authorList>
    </citation>
    <scope>NUCLEOTIDE SEQUENCE</scope>
    <source>
        <strain evidence="1">AT1</strain>
    </source>
</reference>